<accession>A0A6J1M9A4</accession>
<keyword evidence="4" id="KW-0966">Cell projection</keyword>
<dbReference type="PANTHER" id="PTHR21178">
    <property type="entry name" value="CILIA- AND FLAGELLA-ASSOCIATED PROTEIN 61"/>
    <property type="match status" value="1"/>
</dbReference>
<dbReference type="KEGG" id="dhe:111604169"/>
<organism evidence="3 4">
    <name type="scientific">Drosophila hydei</name>
    <name type="common">Fruit fly</name>
    <dbReference type="NCBI Taxonomy" id="7224"/>
    <lineage>
        <taxon>Eukaryota</taxon>
        <taxon>Metazoa</taxon>
        <taxon>Ecdysozoa</taxon>
        <taxon>Arthropoda</taxon>
        <taxon>Hexapoda</taxon>
        <taxon>Insecta</taxon>
        <taxon>Pterygota</taxon>
        <taxon>Neoptera</taxon>
        <taxon>Endopterygota</taxon>
        <taxon>Diptera</taxon>
        <taxon>Brachycera</taxon>
        <taxon>Muscomorpha</taxon>
        <taxon>Ephydroidea</taxon>
        <taxon>Drosophilidae</taxon>
        <taxon>Drosophila</taxon>
    </lineage>
</organism>
<proteinExistence type="predicted"/>
<evidence type="ECO:0000313" key="4">
    <source>
        <dbReference type="RefSeq" id="XP_023177878.2"/>
    </source>
</evidence>
<dbReference type="AlphaFoldDB" id="A0A6J1M9A4"/>
<protein>
    <submittedName>
        <fullName evidence="4">Cilia- and flagella-associated protein 61</fullName>
    </submittedName>
</protein>
<dbReference type="InterPro" id="IPR056299">
    <property type="entry name" value="CFAP61_dimer"/>
</dbReference>
<dbReference type="Pfam" id="PF23150">
    <property type="entry name" value="CFAP61_dimer"/>
    <property type="match status" value="1"/>
</dbReference>
<dbReference type="InterPro" id="IPR032151">
    <property type="entry name" value="CFAP61_N"/>
</dbReference>
<reference evidence="4" key="1">
    <citation type="submission" date="2025-08" db="UniProtKB">
        <authorList>
            <consortium name="RefSeq"/>
        </authorList>
    </citation>
    <scope>IDENTIFICATION</scope>
    <source>
        <strain evidence="4">15085-1641.00</strain>
        <tissue evidence="4">Whole body</tissue>
    </source>
</reference>
<keyword evidence="4" id="KW-0969">Cilium</keyword>
<keyword evidence="3" id="KW-1185">Reference proteome</keyword>
<evidence type="ECO:0000259" key="1">
    <source>
        <dbReference type="Pfam" id="PF16092"/>
    </source>
</evidence>
<evidence type="ECO:0000259" key="2">
    <source>
        <dbReference type="Pfam" id="PF23150"/>
    </source>
</evidence>
<feature type="domain" description="Cilia- and flagella-associated protein 61 N-terminal" evidence="1">
    <location>
        <begin position="9"/>
        <end position="279"/>
    </location>
</feature>
<gene>
    <name evidence="4" type="primary">LOC111604169</name>
</gene>
<name>A0A6J1M9A4_DROHY</name>
<keyword evidence="4" id="KW-0282">Flagellum</keyword>
<evidence type="ECO:0000313" key="3">
    <source>
        <dbReference type="Proteomes" id="UP000504633"/>
    </source>
</evidence>
<dbReference type="GeneID" id="111604169"/>
<dbReference type="InterPro" id="IPR038884">
    <property type="entry name" value="CFAP61"/>
</dbReference>
<dbReference type="OrthoDB" id="382863at2759"/>
<dbReference type="Proteomes" id="UP000504633">
    <property type="component" value="Unplaced"/>
</dbReference>
<dbReference type="OMA" id="ANDLWLH"/>
<dbReference type="PANTHER" id="PTHR21178:SF8">
    <property type="entry name" value="CILIA- AND FLAGELLA-ASSOCIATED PROTEIN 61"/>
    <property type="match status" value="1"/>
</dbReference>
<dbReference type="Pfam" id="PF16092">
    <property type="entry name" value="CFAP61_N"/>
    <property type="match status" value="1"/>
</dbReference>
<feature type="domain" description="CFAP61 dimerisation" evidence="2">
    <location>
        <begin position="1058"/>
        <end position="1170"/>
    </location>
</feature>
<sequence length="1240" mass="145702">MDTLEEFVIRTASKFDLEQLGLLFTDDSTKRFGDKQDLSLNQLFIEYQSHRFVVHLAGSPQTLLAYAEFCIYPNIPVLSNDLWPQWLKCRFCVDVPLTLMNTMFFNFCIYSQRHTDILKELIMELFYCEHKINYLIVARPPSYSFQAYAQMEDFGRVYYPSSFDMFDCKNLPTIIVISRERFMPIIVFRKALPEDNDDVIDMIDVEEPHMRHEHGDYFIAEILLGTSGSNMDDDKIIVTEDDRSVADGSTGMMWLSTATDIEELIRNFDLESLGNLVTCTPDVPHGTVQFEVFTAEQREYFNLRPKLAFLPEERVTIRTPADGPGSKAAESQGIDLLYTNFKYIRDELHNRSNYLDKVAKTLNIAFDIPGHYHKKRKYSLQDASKAFGLKNFILHPSLRLEYTYYYLCAMFSAYPDCDYCVVSVSPGTKYSVSLWALLQFFIRVQNRPSCNVSDDVFIAHRSSIYTELSVYRFVKEDLDDIYNLLLTDNKSRTESGARSTYRHLYVKMKKSSQMKIVKQISSDVIHNKLSEFSFWVIRCGHTSRDNTTTVGFAILRPFSDYEAVYKQFVLPHDDGNLTFERGEIVMLCLHPYFHMWSDELLRAVAIRSGFREIFYLQEIKGDALSNDLAPKMMPVEPRRMRRNWFIDTQAQECYRRISDQVDLSQINCVTDEFYLLRHNLMPSKYIGNKNAVVIVGFSDVCKAFLRLMIFNWNTPDYKYVSVNNCLPLLDITVIADHGEVEAEYDLNVHCRYCTEKKDCYMCNANSCPFVMDTTQRLDMRNYINFISGSVEIINRQEKYLGLDSHCKIYYDKLLLLCDTKHGLPESYEHVLQNQDLPYNYAQINGRLDKIELYHKLTEFNKADLPNNVIIVYGSNLATYEGINFLLTHGCPASKIVSVQPHRMVHSQFENNPTSDNNLEIILLNMITDLGITVYESFRLETFCYYPSSNFIEKVHFKRFPSNQDVYLYCNLFINYMENFLPMRIARMLRLSKITVEDSRILVDEKYTTNDEFIYAAGNHVSFVWEVFYQHIYTNEREMAQKLLDILDLGMEKQFRENKFGKPCVFHARLPLNHMIIKITAPKRYLLGNLPNEYSHIISTYDGDFCRVRMNPKLFVEEIVCVTRKLERPLFFLEYFCGRHVTLLNNLQHRWKMGMIKSFITYFEEPWTEYIMHDRFDEMQVKNYEALKSMHQHMISKFNTVRDSDFRDAIKHFLEANLLQFLRKYRDEFVNKFALPEDWTT</sequence>
<dbReference type="RefSeq" id="XP_023177878.2">
    <property type="nucleotide sequence ID" value="XM_023322110.2"/>
</dbReference>